<dbReference type="InterPro" id="IPR004360">
    <property type="entry name" value="Glyas_Fos-R_dOase_dom"/>
</dbReference>
<protein>
    <submittedName>
        <fullName evidence="2">VOC family protein</fullName>
    </submittedName>
</protein>
<organism evidence="2 3">
    <name type="scientific">Aurantiacibacter zhengii</name>
    <dbReference type="NCBI Taxonomy" id="2307003"/>
    <lineage>
        <taxon>Bacteria</taxon>
        <taxon>Pseudomonadati</taxon>
        <taxon>Pseudomonadota</taxon>
        <taxon>Alphaproteobacteria</taxon>
        <taxon>Sphingomonadales</taxon>
        <taxon>Erythrobacteraceae</taxon>
        <taxon>Aurantiacibacter</taxon>
    </lineage>
</organism>
<evidence type="ECO:0000259" key="1">
    <source>
        <dbReference type="PROSITE" id="PS51819"/>
    </source>
</evidence>
<dbReference type="InterPro" id="IPR029068">
    <property type="entry name" value="Glyas_Bleomycin-R_OHBP_Dase"/>
</dbReference>
<dbReference type="Pfam" id="PF00903">
    <property type="entry name" value="Glyoxalase"/>
    <property type="match status" value="1"/>
</dbReference>
<dbReference type="SUPFAM" id="SSF54593">
    <property type="entry name" value="Glyoxalase/Bleomycin resistance protein/Dihydroxybiphenyl dioxygenase"/>
    <property type="match status" value="1"/>
</dbReference>
<name>A0A418NXJ8_9SPHN</name>
<proteinExistence type="predicted"/>
<gene>
    <name evidence="2" type="ORF">D2V07_00015</name>
</gene>
<comment type="caution">
    <text evidence="2">The sequence shown here is derived from an EMBL/GenBank/DDBJ whole genome shotgun (WGS) entry which is preliminary data.</text>
</comment>
<dbReference type="PROSITE" id="PS51819">
    <property type="entry name" value="VOC"/>
    <property type="match status" value="1"/>
</dbReference>
<accession>A0A418NXJ8</accession>
<dbReference type="OrthoDB" id="9792323at2"/>
<evidence type="ECO:0000313" key="3">
    <source>
        <dbReference type="Proteomes" id="UP000286576"/>
    </source>
</evidence>
<dbReference type="PANTHER" id="PTHR33993">
    <property type="entry name" value="GLYOXALASE-RELATED"/>
    <property type="match status" value="1"/>
</dbReference>
<dbReference type="Proteomes" id="UP000286576">
    <property type="component" value="Unassembled WGS sequence"/>
</dbReference>
<reference evidence="2 3" key="1">
    <citation type="submission" date="2018-08" db="EMBL/GenBank/DDBJ databases">
        <title>Erythrobacter zhengii sp.nov., a bacterium isolated from deep-sea sediment.</title>
        <authorList>
            <person name="Fang C."/>
            <person name="Wu Y.-H."/>
            <person name="Sun C."/>
            <person name="Wang H."/>
            <person name="Cheng H."/>
            <person name="Meng F.-X."/>
            <person name="Wang C.-S."/>
            <person name="Xu X.-W."/>
        </authorList>
    </citation>
    <scope>NUCLEOTIDE SEQUENCE [LARGE SCALE GENOMIC DNA]</scope>
    <source>
        <strain evidence="2 3">V18</strain>
    </source>
</reference>
<sequence>MGTLDYVEVPAASVERQKNFYSDAFGWEFKSYGDDYAAHEHGPCQFALNGTGEHQGKAALPVVRVEDIGAAHAAVKAAGGTITVDIFAFPGGRRFHFADPEGLQMAVYQPG</sequence>
<dbReference type="EMBL" id="QXFL01000001">
    <property type="protein sequence ID" value="RIV89340.1"/>
    <property type="molecule type" value="Genomic_DNA"/>
</dbReference>
<feature type="domain" description="VOC" evidence="1">
    <location>
        <begin position="3"/>
        <end position="110"/>
    </location>
</feature>
<evidence type="ECO:0000313" key="2">
    <source>
        <dbReference type="EMBL" id="RIV89340.1"/>
    </source>
</evidence>
<dbReference type="InterPro" id="IPR052164">
    <property type="entry name" value="Anthracycline_SecMetBiosynth"/>
</dbReference>
<keyword evidence="3" id="KW-1185">Reference proteome</keyword>
<dbReference type="InterPro" id="IPR037523">
    <property type="entry name" value="VOC_core"/>
</dbReference>
<dbReference type="AlphaFoldDB" id="A0A418NXJ8"/>
<dbReference type="Gene3D" id="3.10.180.10">
    <property type="entry name" value="2,3-Dihydroxybiphenyl 1,2-Dioxygenase, domain 1"/>
    <property type="match status" value="1"/>
</dbReference>
<dbReference type="PANTHER" id="PTHR33993:SF1">
    <property type="entry name" value="GLYOXALASE FAMILY PROTEIN"/>
    <property type="match status" value="1"/>
</dbReference>